<dbReference type="InterPro" id="IPR012338">
    <property type="entry name" value="Beta-lactam/transpept-like"/>
</dbReference>
<dbReference type="AlphaFoldDB" id="A0A919JHY2"/>
<sequence>MPPPADSARRVAGLRAARLVSASGARFHYFNPNYDVLARLIEVTTAGRTRTGCEP</sequence>
<comment type="caution">
    <text evidence="1">The sequence shown here is derived from an EMBL/GenBank/DDBJ whole genome shotgun (WGS) entry which is preliminary data.</text>
</comment>
<evidence type="ECO:0000313" key="1">
    <source>
        <dbReference type="EMBL" id="GIE51359.1"/>
    </source>
</evidence>
<dbReference type="Proteomes" id="UP000647172">
    <property type="component" value="Unassembled WGS sequence"/>
</dbReference>
<organism evidence="1 2">
    <name type="scientific">Actinoplanes nipponensis</name>
    <dbReference type="NCBI Taxonomy" id="135950"/>
    <lineage>
        <taxon>Bacteria</taxon>
        <taxon>Bacillati</taxon>
        <taxon>Actinomycetota</taxon>
        <taxon>Actinomycetes</taxon>
        <taxon>Micromonosporales</taxon>
        <taxon>Micromonosporaceae</taxon>
        <taxon>Actinoplanes</taxon>
    </lineage>
</organism>
<gene>
    <name evidence="1" type="ORF">Ani05nite_48930</name>
</gene>
<accession>A0A919JHY2</accession>
<dbReference type="RefSeq" id="WP_239130572.1">
    <property type="nucleotide sequence ID" value="NZ_BAAAYJ010000051.1"/>
</dbReference>
<dbReference type="SUPFAM" id="SSF56601">
    <property type="entry name" value="beta-lactamase/transpeptidase-like"/>
    <property type="match status" value="1"/>
</dbReference>
<protein>
    <submittedName>
        <fullName evidence="1">Uncharacterized protein</fullName>
    </submittedName>
</protein>
<keyword evidence="2" id="KW-1185">Reference proteome</keyword>
<proteinExistence type="predicted"/>
<evidence type="ECO:0000313" key="2">
    <source>
        <dbReference type="Proteomes" id="UP000647172"/>
    </source>
</evidence>
<dbReference type="Gene3D" id="3.40.710.10">
    <property type="entry name" value="DD-peptidase/beta-lactamase superfamily"/>
    <property type="match status" value="1"/>
</dbReference>
<dbReference type="EMBL" id="BOMQ01000059">
    <property type="protein sequence ID" value="GIE51359.1"/>
    <property type="molecule type" value="Genomic_DNA"/>
</dbReference>
<name>A0A919JHY2_9ACTN</name>
<reference evidence="1" key="1">
    <citation type="submission" date="2021-01" db="EMBL/GenBank/DDBJ databases">
        <title>Whole genome shotgun sequence of Actinoplanes nipponensis NBRC 14063.</title>
        <authorList>
            <person name="Komaki H."/>
            <person name="Tamura T."/>
        </authorList>
    </citation>
    <scope>NUCLEOTIDE SEQUENCE</scope>
    <source>
        <strain evidence="1">NBRC 14063</strain>
    </source>
</reference>